<accession>A0ABY5VT58</accession>
<dbReference type="PANTHER" id="PTHR43130">
    <property type="entry name" value="ARAC-FAMILY TRANSCRIPTIONAL REGULATOR"/>
    <property type="match status" value="1"/>
</dbReference>
<evidence type="ECO:0000313" key="4">
    <source>
        <dbReference type="Proteomes" id="UP001059617"/>
    </source>
</evidence>
<reference evidence="3" key="2">
    <citation type="submission" date="2022-09" db="EMBL/GenBank/DDBJ databases">
        <title>Biosynthetic gene clusters of Dactylosporangioum fulvum.</title>
        <authorList>
            <person name="Caradec T."/>
        </authorList>
    </citation>
    <scope>NUCLEOTIDE SEQUENCE</scope>
    <source>
        <strain evidence="3">NRRL B-16292</strain>
    </source>
</reference>
<proteinExistence type="predicted"/>
<feature type="transmembrane region" description="Helical" evidence="1">
    <location>
        <begin position="135"/>
        <end position="155"/>
    </location>
</feature>
<reference evidence="3" key="1">
    <citation type="submission" date="2021-04" db="EMBL/GenBank/DDBJ databases">
        <authorList>
            <person name="Hartkoorn R.C."/>
            <person name="Beaudoing E."/>
            <person name="Hot D."/>
        </authorList>
    </citation>
    <scope>NUCLEOTIDE SEQUENCE</scope>
    <source>
        <strain evidence="3">NRRL B-16292</strain>
    </source>
</reference>
<keyword evidence="1" id="KW-0812">Transmembrane</keyword>
<dbReference type="Proteomes" id="UP001059617">
    <property type="component" value="Chromosome"/>
</dbReference>
<dbReference type="PANTHER" id="PTHR43130:SF3">
    <property type="entry name" value="HTH-TYPE TRANSCRIPTIONAL REGULATOR RV1931C"/>
    <property type="match status" value="1"/>
</dbReference>
<dbReference type="Gene3D" id="3.40.50.880">
    <property type="match status" value="2"/>
</dbReference>
<organism evidence="3 4">
    <name type="scientific">Dactylosporangium fulvum</name>
    <dbReference type="NCBI Taxonomy" id="53359"/>
    <lineage>
        <taxon>Bacteria</taxon>
        <taxon>Bacillati</taxon>
        <taxon>Actinomycetota</taxon>
        <taxon>Actinomycetes</taxon>
        <taxon>Micromonosporales</taxon>
        <taxon>Micromonosporaceae</taxon>
        <taxon>Dactylosporangium</taxon>
    </lineage>
</organism>
<sequence>MRAVLHFSRHVLEMVVAMLAGMFALGPLWTLVLPGAAGRTDVHTLTMATDMAIGMALWMCVRGHGWASIGEMTAAMYAPFAVLLVPYRLGAVSAGVVMTGGHVLMVVAMVAVMLRRRSEYTHGGHPLPRAVTRTGAVVLALAALPVPVGAAVAAVNTRSVYAAAPSSEVPAPPPRPFDPALPTAVVVLGAEGANVADALGPFEVLAVTGRFNVLTAAPTAAPVTLTGGLDLVPDVTFESLASRLGGRAADVVVVPAMPRTDEPAVLDFLRRQARGGALLLSVCWGGGVAAAAGVLDGHAATSHWYRLDDLQKEYTDVRWQHGVRYVDDGQVISTAGVLSGIDGTLRVVERLAGTRVAAAAAGAVGWRHYSPGAPAPIPVRRFGPGDAIAALNLAYRWDAPTAGVLLTDGVGELELASVFVTYTEAVYAARTLAVSSGAATVRSRHGLTFVPRATLTDAPELDRLLVPGAAAAARRDAPTTQGIPPTYLHAAPGFAFDGPLHDIATDVDVASAAWRAKLLEYPAGDITLTGRGWPWERTLRPVLLALAGLAVLAGGLAVQRRRRGSLVPGDGRR</sequence>
<dbReference type="SUPFAM" id="SSF52317">
    <property type="entry name" value="Class I glutamine amidotransferase-like"/>
    <property type="match status" value="2"/>
</dbReference>
<dbReference type="RefSeq" id="WP_259857421.1">
    <property type="nucleotide sequence ID" value="NZ_CP073720.1"/>
</dbReference>
<evidence type="ECO:0000256" key="1">
    <source>
        <dbReference type="SAM" id="Phobius"/>
    </source>
</evidence>
<protein>
    <submittedName>
        <fullName evidence="3">DJ-1/PfpI family protein</fullName>
    </submittedName>
</protein>
<keyword evidence="1" id="KW-0472">Membrane</keyword>
<name>A0ABY5VT58_9ACTN</name>
<gene>
    <name evidence="3" type="ORF">Dfulv_31440</name>
</gene>
<feature type="transmembrane region" description="Helical" evidence="1">
    <location>
        <begin position="12"/>
        <end position="30"/>
    </location>
</feature>
<feature type="transmembrane region" description="Helical" evidence="1">
    <location>
        <begin position="73"/>
        <end position="89"/>
    </location>
</feature>
<dbReference type="InterPro" id="IPR002818">
    <property type="entry name" value="DJ-1/PfpI"/>
</dbReference>
<feature type="transmembrane region" description="Helical" evidence="1">
    <location>
        <begin position="95"/>
        <end position="114"/>
    </location>
</feature>
<keyword evidence="4" id="KW-1185">Reference proteome</keyword>
<feature type="domain" description="DJ-1/PfpI" evidence="2">
    <location>
        <begin position="185"/>
        <end position="349"/>
    </location>
</feature>
<dbReference type="InterPro" id="IPR052158">
    <property type="entry name" value="INH-QAR"/>
</dbReference>
<dbReference type="InterPro" id="IPR029062">
    <property type="entry name" value="Class_I_gatase-like"/>
</dbReference>
<dbReference type="EMBL" id="CP073720">
    <property type="protein sequence ID" value="UWP79663.1"/>
    <property type="molecule type" value="Genomic_DNA"/>
</dbReference>
<evidence type="ECO:0000259" key="2">
    <source>
        <dbReference type="Pfam" id="PF01965"/>
    </source>
</evidence>
<keyword evidence="1" id="KW-1133">Transmembrane helix</keyword>
<evidence type="ECO:0000313" key="3">
    <source>
        <dbReference type="EMBL" id="UWP79663.1"/>
    </source>
</evidence>
<dbReference type="Pfam" id="PF01965">
    <property type="entry name" value="DJ-1_PfpI"/>
    <property type="match status" value="1"/>
</dbReference>
<feature type="transmembrane region" description="Helical" evidence="1">
    <location>
        <begin position="539"/>
        <end position="558"/>
    </location>
</feature>